<reference evidence="3" key="1">
    <citation type="journal article" date="2019" name="Int. J. Syst. Evol. Microbiol.">
        <title>The Global Catalogue of Microorganisms (GCM) 10K type strain sequencing project: providing services to taxonomists for standard genome sequencing and annotation.</title>
        <authorList>
            <consortium name="The Broad Institute Genomics Platform"/>
            <consortium name="The Broad Institute Genome Sequencing Center for Infectious Disease"/>
            <person name="Wu L."/>
            <person name="Ma J."/>
        </authorList>
    </citation>
    <scope>NUCLEOTIDE SEQUENCE [LARGE SCALE GENOMIC DNA]</scope>
    <source>
        <strain evidence="3">CGMCC 1.15342</strain>
    </source>
</reference>
<accession>A0ABQ1MRC2</accession>
<dbReference type="EMBL" id="BMIK01000017">
    <property type="protein sequence ID" value="GGC41614.1"/>
    <property type="molecule type" value="Genomic_DNA"/>
</dbReference>
<keyword evidence="3" id="KW-1185">Reference proteome</keyword>
<comment type="caution">
    <text evidence="2">The sequence shown here is derived from an EMBL/GenBank/DDBJ whole genome shotgun (WGS) entry which is preliminary data.</text>
</comment>
<proteinExistence type="predicted"/>
<gene>
    <name evidence="2" type="ORF">GCM10011386_37170</name>
</gene>
<organism evidence="2 3">
    <name type="scientific">Parapedobacter defluvii</name>
    <dbReference type="NCBI Taxonomy" id="2045106"/>
    <lineage>
        <taxon>Bacteria</taxon>
        <taxon>Pseudomonadati</taxon>
        <taxon>Bacteroidota</taxon>
        <taxon>Sphingobacteriia</taxon>
        <taxon>Sphingobacteriales</taxon>
        <taxon>Sphingobacteriaceae</taxon>
        <taxon>Parapedobacter</taxon>
    </lineage>
</organism>
<protein>
    <recommendedName>
        <fullName evidence="4">DUF4156 domain-containing protein</fullName>
    </recommendedName>
</protein>
<dbReference type="PROSITE" id="PS51257">
    <property type="entry name" value="PROKAR_LIPOPROTEIN"/>
    <property type="match status" value="1"/>
</dbReference>
<feature type="chain" id="PRO_5046179880" description="DUF4156 domain-containing protein" evidence="1">
    <location>
        <begin position="28"/>
        <end position="113"/>
    </location>
</feature>
<keyword evidence="1" id="KW-0732">Signal</keyword>
<evidence type="ECO:0000256" key="1">
    <source>
        <dbReference type="SAM" id="SignalP"/>
    </source>
</evidence>
<dbReference type="RefSeq" id="WP_188752973.1">
    <property type="nucleotide sequence ID" value="NZ_BMIK01000017.1"/>
</dbReference>
<evidence type="ECO:0008006" key="4">
    <source>
        <dbReference type="Google" id="ProtNLM"/>
    </source>
</evidence>
<feature type="signal peptide" evidence="1">
    <location>
        <begin position="1"/>
        <end position="27"/>
    </location>
</feature>
<evidence type="ECO:0000313" key="2">
    <source>
        <dbReference type="EMBL" id="GGC41614.1"/>
    </source>
</evidence>
<dbReference type="Proteomes" id="UP000597338">
    <property type="component" value="Unassembled WGS sequence"/>
</dbReference>
<evidence type="ECO:0000313" key="3">
    <source>
        <dbReference type="Proteomes" id="UP000597338"/>
    </source>
</evidence>
<sequence length="113" mass="12642">MKVIRPIPRFSLVVLAVCSLFSCSTLSYVGDRYPPTEHIDVYYAERDVEFEYKVIGHLSELVSGVNGEESAKQSIIAKCREVGADGVIILGFEYAGSEDTKRYQKAQAIKYID</sequence>
<name>A0ABQ1MRC2_9SPHI</name>